<gene>
    <name evidence="2" type="ORF">HERILL_LOCUS5216</name>
</gene>
<reference evidence="2 3" key="1">
    <citation type="submission" date="2020-11" db="EMBL/GenBank/DDBJ databases">
        <authorList>
            <person name="Wallbank WR R."/>
            <person name="Pardo Diaz C."/>
            <person name="Kozak K."/>
            <person name="Martin S."/>
            <person name="Jiggins C."/>
            <person name="Moest M."/>
            <person name="Warren A I."/>
            <person name="Generalovic N T."/>
            <person name="Byers J.R.P. K."/>
            <person name="Montejo-Kovacevich G."/>
            <person name="Yen C E."/>
        </authorList>
    </citation>
    <scope>NUCLEOTIDE SEQUENCE [LARGE SCALE GENOMIC DNA]</scope>
</reference>
<feature type="region of interest" description="Disordered" evidence="1">
    <location>
        <begin position="338"/>
        <end position="385"/>
    </location>
</feature>
<evidence type="ECO:0000313" key="2">
    <source>
        <dbReference type="EMBL" id="CAD7082160.1"/>
    </source>
</evidence>
<dbReference type="Proteomes" id="UP000594454">
    <property type="component" value="Chromosome 2"/>
</dbReference>
<feature type="compositionally biased region" description="Polar residues" evidence="1">
    <location>
        <begin position="283"/>
        <end position="300"/>
    </location>
</feature>
<proteinExistence type="predicted"/>
<accession>A0A7R8UJS3</accession>
<feature type="compositionally biased region" description="Polar residues" evidence="1">
    <location>
        <begin position="83"/>
        <end position="92"/>
    </location>
</feature>
<organism evidence="2 3">
    <name type="scientific">Hermetia illucens</name>
    <name type="common">Black soldier fly</name>
    <dbReference type="NCBI Taxonomy" id="343691"/>
    <lineage>
        <taxon>Eukaryota</taxon>
        <taxon>Metazoa</taxon>
        <taxon>Ecdysozoa</taxon>
        <taxon>Arthropoda</taxon>
        <taxon>Hexapoda</taxon>
        <taxon>Insecta</taxon>
        <taxon>Pterygota</taxon>
        <taxon>Neoptera</taxon>
        <taxon>Endopterygota</taxon>
        <taxon>Diptera</taxon>
        <taxon>Brachycera</taxon>
        <taxon>Stratiomyomorpha</taxon>
        <taxon>Stratiomyidae</taxon>
        <taxon>Hermetiinae</taxon>
        <taxon>Hermetia</taxon>
    </lineage>
</organism>
<feature type="compositionally biased region" description="Basic residues" evidence="1">
    <location>
        <begin position="373"/>
        <end position="385"/>
    </location>
</feature>
<evidence type="ECO:0000313" key="3">
    <source>
        <dbReference type="Proteomes" id="UP000594454"/>
    </source>
</evidence>
<dbReference type="InParanoid" id="A0A7R8UJS3"/>
<name>A0A7R8UJS3_HERIL</name>
<feature type="compositionally biased region" description="Basic and acidic residues" evidence="1">
    <location>
        <begin position="63"/>
        <end position="82"/>
    </location>
</feature>
<feature type="region of interest" description="Disordered" evidence="1">
    <location>
        <begin position="279"/>
        <end position="300"/>
    </location>
</feature>
<protein>
    <submittedName>
        <fullName evidence="2">Uncharacterized protein</fullName>
    </submittedName>
</protein>
<feature type="region of interest" description="Disordered" evidence="1">
    <location>
        <begin position="1"/>
        <end position="92"/>
    </location>
</feature>
<keyword evidence="3" id="KW-1185">Reference proteome</keyword>
<dbReference type="AlphaFoldDB" id="A0A7R8UJS3"/>
<feature type="compositionally biased region" description="Basic and acidic residues" evidence="1">
    <location>
        <begin position="347"/>
        <end position="359"/>
    </location>
</feature>
<dbReference type="EMBL" id="LR899010">
    <property type="protein sequence ID" value="CAD7082160.1"/>
    <property type="molecule type" value="Genomic_DNA"/>
</dbReference>
<feature type="compositionally biased region" description="Low complexity" evidence="1">
    <location>
        <begin position="360"/>
        <end position="372"/>
    </location>
</feature>
<evidence type="ECO:0000256" key="1">
    <source>
        <dbReference type="SAM" id="MobiDB-lite"/>
    </source>
</evidence>
<sequence>MVVSPSKITVEKSTKEPASTAAGKKDTTDCEYSSSPIRWSFLAGSESKTPSDDLGRGATGMTSHDESDSMRKYTDYSGESHESQSSTLSRTESNTVVFHQEGEAANNCCNNYLQYNAYLDQDLQITSEDICGYLSLSKDKEGEILNNSVSYPFQPTNALEFQYRKNFHAPNSDSPETNYQNQQHRINSKETNLNQNFSETIALSPTNINLSSSSNNINIIFNSYGDNNAGEVKFINTTRESSAGVENQQSSFIHQRSYPSYEYNNMSANSLFDKPLGIDEIPSASTNPQTSTATTPENFFESTSSSQNLLYCRYSSYRECQSNSSSFSNANSNFNNSGAAFDSAQQQDEHADHQCECHQGHQQQHYQQQSQQHQHHPHHHRHCAATHRWQHVTENFKIGNALKLVRKRARKCAQYLRKK</sequence>